<organism evidence="2 3">
    <name type="scientific">Secundilactobacillus odoratitofui DSM 19909 = JCM 15043</name>
    <dbReference type="NCBI Taxonomy" id="1423776"/>
    <lineage>
        <taxon>Bacteria</taxon>
        <taxon>Bacillati</taxon>
        <taxon>Bacillota</taxon>
        <taxon>Bacilli</taxon>
        <taxon>Lactobacillales</taxon>
        <taxon>Lactobacillaceae</taxon>
        <taxon>Secundilactobacillus</taxon>
    </lineage>
</organism>
<dbReference type="STRING" id="1423776.FD04_GL000415"/>
<keyword evidence="3" id="KW-1185">Reference proteome</keyword>
<evidence type="ECO:0000313" key="3">
    <source>
        <dbReference type="Proteomes" id="UP000051160"/>
    </source>
</evidence>
<sequence length="266" mass="30791">MDNLVDQIDSIAQDWLRFIKESHEFRIASDNRIRVNTPFTDPFGDEISLMISLTDKQYTVSDQGYTLWNLKVNGLDLSDKRSQRYRNLMSILDKTNTSLSKSDVIQTTGSKSDIPQMINDLTQTLIQVSDLIYLSRNNTKSVFLEDVRSYFETQKDTYSTLRGMSMRGQSQLKYNIDYIFNLTVTDRKFVNVYNALSRSLVEQLIGIWADTIQYRKANDQEKVPLSIIVPNVSDKEERFVSSLSKHNIDVVPFDDKEQVNDKLAIR</sequence>
<proteinExistence type="predicted"/>
<gene>
    <name evidence="2" type="ORF">FD04_GL000415</name>
</gene>
<evidence type="ECO:0000259" key="1">
    <source>
        <dbReference type="Pfam" id="PF08861"/>
    </source>
</evidence>
<protein>
    <recommendedName>
        <fullName evidence="1">DUF1828 domain-containing protein</fullName>
    </recommendedName>
</protein>
<dbReference type="OrthoDB" id="2285516at2"/>
<dbReference type="PATRIC" id="fig|1423776.4.peg.420"/>
<dbReference type="AlphaFoldDB" id="A0A0R1LTC1"/>
<dbReference type="Proteomes" id="UP000051160">
    <property type="component" value="Unassembled WGS sequence"/>
</dbReference>
<accession>A0A0R1LTC1</accession>
<dbReference type="InterPro" id="IPR014960">
    <property type="entry name" value="DUF1828"/>
</dbReference>
<dbReference type="RefSeq" id="WP_054699241.1">
    <property type="nucleotide sequence ID" value="NZ_AZEE01000027.1"/>
</dbReference>
<comment type="caution">
    <text evidence="2">The sequence shown here is derived from an EMBL/GenBank/DDBJ whole genome shotgun (WGS) entry which is preliminary data.</text>
</comment>
<feature type="domain" description="DUF1828" evidence="1">
    <location>
        <begin position="37"/>
        <end position="128"/>
    </location>
</feature>
<evidence type="ECO:0000313" key="2">
    <source>
        <dbReference type="EMBL" id="KRK98680.1"/>
    </source>
</evidence>
<name>A0A0R1LTC1_9LACO</name>
<reference evidence="2 3" key="1">
    <citation type="journal article" date="2015" name="Genome Announc.">
        <title>Expanding the biotechnology potential of lactobacilli through comparative genomics of 213 strains and associated genera.</title>
        <authorList>
            <person name="Sun Z."/>
            <person name="Harris H.M."/>
            <person name="McCann A."/>
            <person name="Guo C."/>
            <person name="Argimon S."/>
            <person name="Zhang W."/>
            <person name="Yang X."/>
            <person name="Jeffery I.B."/>
            <person name="Cooney J.C."/>
            <person name="Kagawa T.F."/>
            <person name="Liu W."/>
            <person name="Song Y."/>
            <person name="Salvetti E."/>
            <person name="Wrobel A."/>
            <person name="Rasinkangas P."/>
            <person name="Parkhill J."/>
            <person name="Rea M.C."/>
            <person name="O'Sullivan O."/>
            <person name="Ritari J."/>
            <person name="Douillard F.P."/>
            <person name="Paul Ross R."/>
            <person name="Yang R."/>
            <person name="Briner A.E."/>
            <person name="Felis G.E."/>
            <person name="de Vos W.M."/>
            <person name="Barrangou R."/>
            <person name="Klaenhammer T.R."/>
            <person name="Caufield P.W."/>
            <person name="Cui Y."/>
            <person name="Zhang H."/>
            <person name="O'Toole P.W."/>
        </authorList>
    </citation>
    <scope>NUCLEOTIDE SEQUENCE [LARGE SCALE GENOMIC DNA]</scope>
    <source>
        <strain evidence="2 3">DSM 19909</strain>
    </source>
</reference>
<dbReference type="EMBL" id="AZEE01000027">
    <property type="protein sequence ID" value="KRK98680.1"/>
    <property type="molecule type" value="Genomic_DNA"/>
</dbReference>
<dbReference type="Pfam" id="PF08861">
    <property type="entry name" value="DUF1828"/>
    <property type="match status" value="1"/>
</dbReference>